<protein>
    <recommendedName>
        <fullName evidence="8">D-lyxose ketol-isomerase</fullName>
        <ecNumber evidence="8">5.3.1.15</ecNumber>
    </recommendedName>
</protein>
<comment type="catalytic activity">
    <reaction evidence="6">
        <text>D-lyxose = D-xylulose</text>
        <dbReference type="Rhea" id="RHEA:14201"/>
        <dbReference type="ChEBI" id="CHEBI:16789"/>
        <dbReference type="ChEBI" id="CHEBI:17140"/>
        <dbReference type="EC" id="5.3.1.15"/>
    </reaction>
</comment>
<dbReference type="Gene3D" id="2.60.120.10">
    <property type="entry name" value="Jelly Rolls"/>
    <property type="match status" value="1"/>
</dbReference>
<dbReference type="InterPro" id="IPR014710">
    <property type="entry name" value="RmlC-like_jellyroll"/>
</dbReference>
<dbReference type="Proteomes" id="UP000019249">
    <property type="component" value="Unassembled WGS sequence"/>
</dbReference>
<dbReference type="CDD" id="cd20308">
    <property type="entry name" value="cupin_YdaE"/>
    <property type="match status" value="1"/>
</dbReference>
<comment type="cofactor">
    <cofactor evidence="1">
        <name>Mn(2+)</name>
        <dbReference type="ChEBI" id="CHEBI:29035"/>
    </cofactor>
</comment>
<evidence type="ECO:0000256" key="7">
    <source>
        <dbReference type="ARBA" id="ARBA00044951"/>
    </source>
</evidence>
<evidence type="ECO:0000256" key="3">
    <source>
        <dbReference type="ARBA" id="ARBA00023211"/>
    </source>
</evidence>
<dbReference type="Pfam" id="PF07385">
    <property type="entry name" value="Lyx_isomer"/>
    <property type="match status" value="1"/>
</dbReference>
<sequence length="175" mass="19782">MDYKAIVKQAFLDSNIHFTEAELESIDYADFGLDQIETEGLNLIVYVNNDTYCAKEMVLLPGQTCPEHRHPRRGADGEIAGKRETFRCRKGKVYLYVEGEPNVAQIESKLPHGHEAYYTVMHEIELGPGEQYTIEPDTLHWFQAGEAGAVISEFSTPSDDPSDIFTNPNIKRVTE</sequence>
<dbReference type="SUPFAM" id="SSF51182">
    <property type="entry name" value="RmlC-like cupins"/>
    <property type="match status" value="1"/>
</dbReference>
<keyword evidence="11" id="KW-1185">Reference proteome</keyword>
<keyword evidence="5" id="KW-0119">Carbohydrate metabolism</keyword>
<gene>
    <name evidence="10" type="ORF">MFLO_07052</name>
</gene>
<evidence type="ECO:0000256" key="4">
    <source>
        <dbReference type="ARBA" id="ARBA00023235"/>
    </source>
</evidence>
<keyword evidence="2" id="KW-0479">Metal-binding</keyword>
<reference evidence="10 11" key="1">
    <citation type="journal article" date="2014" name="Int. J. Syst. Evol. Microbiol.">
        <title>Listeria floridensis sp. nov., Listeria aquatica sp. nov., Listeria cornellensis sp. nov., Listeria riparia sp. nov. and Listeria grandensis sp. nov., from agricultural and natural environments.</title>
        <authorList>
            <person name="den Bakker H.C."/>
            <person name="Warchocki S."/>
            <person name="Wright E.M."/>
            <person name="Allred A.F."/>
            <person name="Ahlstrom C."/>
            <person name="Manuel C.S."/>
            <person name="Stasiewicz M.J."/>
            <person name="Burrell A."/>
            <person name="Roof S."/>
            <person name="Strawn L."/>
            <person name="Fortes E.D."/>
            <person name="Nightingale K.K."/>
            <person name="Kephart D."/>
            <person name="Wiedmann M."/>
        </authorList>
    </citation>
    <scope>NUCLEOTIDE SEQUENCE [LARGE SCALE GENOMIC DNA]</scope>
    <source>
        <strain evidence="10 11">FSL S10-1187</strain>
    </source>
</reference>
<evidence type="ECO:0000313" key="11">
    <source>
        <dbReference type="Proteomes" id="UP000019249"/>
    </source>
</evidence>
<feature type="compositionally biased region" description="Polar residues" evidence="9">
    <location>
        <begin position="155"/>
        <end position="169"/>
    </location>
</feature>
<proteinExistence type="inferred from homology"/>
<dbReference type="InterPro" id="IPR010864">
    <property type="entry name" value="D-lyxose_isomer"/>
</dbReference>
<evidence type="ECO:0000256" key="1">
    <source>
        <dbReference type="ARBA" id="ARBA00001936"/>
    </source>
</evidence>
<dbReference type="InterPro" id="IPR011051">
    <property type="entry name" value="RmlC_Cupin_sf"/>
</dbReference>
<evidence type="ECO:0000256" key="6">
    <source>
        <dbReference type="ARBA" id="ARBA00044907"/>
    </source>
</evidence>
<feature type="region of interest" description="Disordered" evidence="9">
    <location>
        <begin position="155"/>
        <end position="175"/>
    </location>
</feature>
<dbReference type="EMBL" id="AODF01000012">
    <property type="protein sequence ID" value="EUJ32285.1"/>
    <property type="molecule type" value="Genomic_DNA"/>
</dbReference>
<comment type="caution">
    <text evidence="10">The sequence shown here is derived from an EMBL/GenBank/DDBJ whole genome shotgun (WGS) entry which is preliminary data.</text>
</comment>
<evidence type="ECO:0000256" key="9">
    <source>
        <dbReference type="SAM" id="MobiDB-lite"/>
    </source>
</evidence>
<accession>A0ABN0RFV1</accession>
<name>A0ABN0RFV1_9LIST</name>
<evidence type="ECO:0000313" key="10">
    <source>
        <dbReference type="EMBL" id="EUJ32285.1"/>
    </source>
</evidence>
<comment type="similarity">
    <text evidence="7">Belongs to the D-lyxose ketol-isomerase family.</text>
</comment>
<organism evidence="10 11">
    <name type="scientific">Listeria floridensis FSL S10-1187</name>
    <dbReference type="NCBI Taxonomy" id="1265817"/>
    <lineage>
        <taxon>Bacteria</taxon>
        <taxon>Bacillati</taxon>
        <taxon>Bacillota</taxon>
        <taxon>Bacilli</taxon>
        <taxon>Bacillales</taxon>
        <taxon>Listeriaceae</taxon>
        <taxon>Listeria</taxon>
    </lineage>
</organism>
<evidence type="ECO:0000256" key="8">
    <source>
        <dbReference type="ARBA" id="ARBA00044972"/>
    </source>
</evidence>
<keyword evidence="4" id="KW-0413">Isomerase</keyword>
<evidence type="ECO:0000256" key="5">
    <source>
        <dbReference type="ARBA" id="ARBA00023277"/>
    </source>
</evidence>
<dbReference type="EC" id="5.3.1.15" evidence="8"/>
<evidence type="ECO:0000256" key="2">
    <source>
        <dbReference type="ARBA" id="ARBA00022723"/>
    </source>
</evidence>
<keyword evidence="3" id="KW-0464">Manganese</keyword>